<organism evidence="2 3">
    <name type="scientific">Symbiochloris irregularis</name>
    <dbReference type="NCBI Taxonomy" id="706552"/>
    <lineage>
        <taxon>Eukaryota</taxon>
        <taxon>Viridiplantae</taxon>
        <taxon>Chlorophyta</taxon>
        <taxon>core chlorophytes</taxon>
        <taxon>Trebouxiophyceae</taxon>
        <taxon>Trebouxiales</taxon>
        <taxon>Trebouxiaceae</taxon>
        <taxon>Symbiochloris</taxon>
    </lineage>
</organism>
<dbReference type="AlphaFoldDB" id="A0AAW1NTK2"/>
<protein>
    <submittedName>
        <fullName evidence="2">Uncharacterized protein</fullName>
    </submittedName>
</protein>
<dbReference type="Proteomes" id="UP001465755">
    <property type="component" value="Unassembled WGS sequence"/>
</dbReference>
<keyword evidence="3" id="KW-1185">Reference proteome</keyword>
<comment type="caution">
    <text evidence="2">The sequence shown here is derived from an EMBL/GenBank/DDBJ whole genome shotgun (WGS) entry which is preliminary data.</text>
</comment>
<evidence type="ECO:0000313" key="3">
    <source>
        <dbReference type="Proteomes" id="UP001465755"/>
    </source>
</evidence>
<gene>
    <name evidence="2" type="ORF">WJX73_004135</name>
</gene>
<feature type="compositionally biased region" description="Polar residues" evidence="1">
    <location>
        <begin position="210"/>
        <end position="224"/>
    </location>
</feature>
<name>A0AAW1NTK2_9CHLO</name>
<proteinExistence type="predicted"/>
<evidence type="ECO:0000313" key="2">
    <source>
        <dbReference type="EMBL" id="KAK9794001.1"/>
    </source>
</evidence>
<sequence length="273" mass="30666">MMQRGELIEAWQNAVQRATGKRPGADKAFSRWAGRWDQLDTIRLWVKQADGSSWERLLSEFRPSSILLGIWWALRTGKRPGRINAKHNTLRRLADKLRICDRNWEREDPAYGPDCELPSDRECRVWVQHAGPPEDPFASEDEELTLPSWAEALEKDAADAVKEREEEAQLVAEMNRRDKEALMLEQQAAEQAADDERPASPDSLERENAATVTASAEGRSSSEGMQALGQDRTPSKPPPLSSGGNEGRLDSDSDDDSPAPSPAPPTERRRRPY</sequence>
<feature type="compositionally biased region" description="Basic and acidic residues" evidence="1">
    <location>
        <begin position="194"/>
        <end position="208"/>
    </location>
</feature>
<dbReference type="EMBL" id="JALJOQ010000145">
    <property type="protein sequence ID" value="KAK9794001.1"/>
    <property type="molecule type" value="Genomic_DNA"/>
</dbReference>
<feature type="region of interest" description="Disordered" evidence="1">
    <location>
        <begin position="160"/>
        <end position="273"/>
    </location>
</feature>
<evidence type="ECO:0000256" key="1">
    <source>
        <dbReference type="SAM" id="MobiDB-lite"/>
    </source>
</evidence>
<accession>A0AAW1NTK2</accession>
<reference evidence="2 3" key="1">
    <citation type="journal article" date="2024" name="Nat. Commun.">
        <title>Phylogenomics reveals the evolutionary origins of lichenization in chlorophyte algae.</title>
        <authorList>
            <person name="Puginier C."/>
            <person name="Libourel C."/>
            <person name="Otte J."/>
            <person name="Skaloud P."/>
            <person name="Haon M."/>
            <person name="Grisel S."/>
            <person name="Petersen M."/>
            <person name="Berrin J.G."/>
            <person name="Delaux P.M."/>
            <person name="Dal Grande F."/>
            <person name="Keller J."/>
        </authorList>
    </citation>
    <scope>NUCLEOTIDE SEQUENCE [LARGE SCALE GENOMIC DNA]</scope>
    <source>
        <strain evidence="2 3">SAG 2036</strain>
    </source>
</reference>